<proteinExistence type="predicted"/>
<reference evidence="1 2" key="1">
    <citation type="submission" date="2023-08" db="EMBL/GenBank/DDBJ databases">
        <authorList>
            <person name="Buchebner-Jance M."/>
        </authorList>
    </citation>
    <scope>NUCLEOTIDE SEQUENCE [LARGE SCALE GENOMIC DNA]</scope>
    <source>
        <strain evidence="1 2">NCIMB 15471</strain>
    </source>
</reference>
<dbReference type="Proteomes" id="UP001233112">
    <property type="component" value="Chromosome"/>
</dbReference>
<evidence type="ECO:0000313" key="1">
    <source>
        <dbReference type="EMBL" id="WLV78393.1"/>
    </source>
</evidence>
<sequence>MNDMVLSLNDTIILNWLHEKGRGTVEEVRIVQLGNSLVLTLPENKGFKKVQSWLLIPEDDVKPSYTLIPKLEDPYIGKRRGSMYVPEE</sequence>
<keyword evidence="2" id="KW-1185">Reference proteome</keyword>
<protein>
    <submittedName>
        <fullName evidence="1">Uncharacterized protein</fullName>
    </submittedName>
</protein>
<organism evidence="1 2">
    <name type="scientific">Lacticaseibacillus parahuelsenbergensis</name>
    <dbReference type="NCBI Taxonomy" id="3068305"/>
    <lineage>
        <taxon>Bacteria</taxon>
        <taxon>Bacillati</taxon>
        <taxon>Bacillota</taxon>
        <taxon>Bacilli</taxon>
        <taxon>Lactobacillales</taxon>
        <taxon>Lactobacillaceae</taxon>
        <taxon>Lacticaseibacillus</taxon>
    </lineage>
</organism>
<evidence type="ECO:0000313" key="2">
    <source>
        <dbReference type="Proteomes" id="UP001233112"/>
    </source>
</evidence>
<name>A0ABY9L4I4_9LACO</name>
<dbReference type="EMBL" id="CP132482">
    <property type="protein sequence ID" value="WLV78393.1"/>
    <property type="molecule type" value="Genomic_DNA"/>
</dbReference>
<dbReference type="RefSeq" id="WP_306387196.1">
    <property type="nucleotide sequence ID" value="NZ_CP132482.1"/>
</dbReference>
<accession>A0ABY9L4I4</accession>
<gene>
    <name evidence="1" type="ORF">LACPH_000348</name>
</gene>